<comment type="caution">
    <text evidence="2">The sequence shown here is derived from an EMBL/GenBank/DDBJ whole genome shotgun (WGS) entry which is preliminary data.</text>
</comment>
<proteinExistence type="predicted"/>
<dbReference type="InterPro" id="IPR027417">
    <property type="entry name" value="P-loop_NTPase"/>
</dbReference>
<evidence type="ECO:0000313" key="3">
    <source>
        <dbReference type="Proteomes" id="UP000027456"/>
    </source>
</evidence>
<dbReference type="GO" id="GO:0004386">
    <property type="term" value="F:helicase activity"/>
    <property type="evidence" value="ECO:0007669"/>
    <property type="project" value="UniProtKB-KW"/>
</dbReference>
<dbReference type="Gene3D" id="3.40.50.300">
    <property type="entry name" value="P-loop containing nucleotide triphosphate hydrolases"/>
    <property type="match status" value="1"/>
</dbReference>
<dbReference type="Proteomes" id="UP000027456">
    <property type="component" value="Unassembled WGS sequence"/>
</dbReference>
<reference evidence="2 3" key="1">
    <citation type="submission" date="2013-12" db="EMBL/GenBank/DDBJ databases">
        <authorList>
            <person name="Cubeta M."/>
            <person name="Pakala S."/>
            <person name="Fedorova N."/>
            <person name="Thomas E."/>
            <person name="Dean R."/>
            <person name="Jabaji S."/>
            <person name="Neate S."/>
            <person name="Toda T."/>
            <person name="Tavantzis S."/>
            <person name="Vilgalys R."/>
            <person name="Bharathan N."/>
            <person name="Pakala S."/>
            <person name="Losada L.S."/>
            <person name="Zafar N."/>
            <person name="Nierman W."/>
        </authorList>
    </citation>
    <scope>NUCLEOTIDE SEQUENCE [LARGE SCALE GENOMIC DNA]</scope>
    <source>
        <strain evidence="2 3">123E</strain>
    </source>
</reference>
<name>A0A074S069_9AGAM</name>
<dbReference type="SUPFAM" id="SSF52540">
    <property type="entry name" value="P-loop containing nucleoside triphosphate hydrolases"/>
    <property type="match status" value="1"/>
</dbReference>
<dbReference type="STRING" id="1423351.A0A074S069"/>
<organism evidence="2 3">
    <name type="scientific">Rhizoctonia solani 123E</name>
    <dbReference type="NCBI Taxonomy" id="1423351"/>
    <lineage>
        <taxon>Eukaryota</taxon>
        <taxon>Fungi</taxon>
        <taxon>Dikarya</taxon>
        <taxon>Basidiomycota</taxon>
        <taxon>Agaricomycotina</taxon>
        <taxon>Agaricomycetes</taxon>
        <taxon>Cantharellales</taxon>
        <taxon>Ceratobasidiaceae</taxon>
        <taxon>Rhizoctonia</taxon>
    </lineage>
</organism>
<dbReference type="InterPro" id="IPR011545">
    <property type="entry name" value="DEAD/DEAH_box_helicase_dom"/>
</dbReference>
<keyword evidence="2" id="KW-0547">Nucleotide-binding</keyword>
<dbReference type="OrthoDB" id="2499463at2759"/>
<dbReference type="GO" id="GO:0005524">
    <property type="term" value="F:ATP binding"/>
    <property type="evidence" value="ECO:0007669"/>
    <property type="project" value="InterPro"/>
</dbReference>
<dbReference type="GO" id="GO:0003676">
    <property type="term" value="F:nucleic acid binding"/>
    <property type="evidence" value="ECO:0007669"/>
    <property type="project" value="InterPro"/>
</dbReference>
<keyword evidence="2" id="KW-0378">Hydrolase</keyword>
<gene>
    <name evidence="2" type="ORF">V565_070120</name>
</gene>
<evidence type="ECO:0000313" key="2">
    <source>
        <dbReference type="EMBL" id="KEP50965.1"/>
    </source>
</evidence>
<protein>
    <submittedName>
        <fullName evidence="2">DEAD/DEAH-box helicase</fullName>
    </submittedName>
</protein>
<accession>A0A074S069</accession>
<dbReference type="HOGENOM" id="CLU_080787_0_0_1"/>
<evidence type="ECO:0000259" key="1">
    <source>
        <dbReference type="Pfam" id="PF00270"/>
    </source>
</evidence>
<sequence>MELSNNKVIDYGDDIELDDATNKLLEQDPASYNSYLPLNKFEFGSVIYCDNFKQALVKGSRLSTKHHPFPWQLEVALGCHLGRDGFLLAGTGSGKTLAVIGLAFLDKRHRVFLISPLNALANAQVKQFKDWGLTAVAVNATTSKYQIIILSIEAFWTQRASSLSSNPPSLLRLVRNSLSLTRRTVLSSGGRIFDFSTRTLEP</sequence>
<dbReference type="EMBL" id="AZST01000205">
    <property type="protein sequence ID" value="KEP50965.1"/>
    <property type="molecule type" value="Genomic_DNA"/>
</dbReference>
<feature type="domain" description="DEAD/DEAH-box helicase" evidence="1">
    <location>
        <begin position="72"/>
        <end position="172"/>
    </location>
</feature>
<dbReference type="AlphaFoldDB" id="A0A074S069"/>
<keyword evidence="2" id="KW-0347">Helicase</keyword>
<keyword evidence="2" id="KW-0067">ATP-binding</keyword>
<keyword evidence="3" id="KW-1185">Reference proteome</keyword>
<dbReference type="Pfam" id="PF00270">
    <property type="entry name" value="DEAD"/>
    <property type="match status" value="1"/>
</dbReference>